<evidence type="ECO:0000256" key="11">
    <source>
        <dbReference type="SAM" id="Coils"/>
    </source>
</evidence>
<proteinExistence type="inferred from homology"/>
<evidence type="ECO:0000256" key="4">
    <source>
        <dbReference type="ARBA" id="ARBA00015002"/>
    </source>
</evidence>
<keyword evidence="6 10" id="KW-0493">Microtubule</keyword>
<evidence type="ECO:0000256" key="6">
    <source>
        <dbReference type="ARBA" id="ARBA00022701"/>
    </source>
</evidence>
<dbReference type="OrthoDB" id="296187at2759"/>
<protein>
    <recommendedName>
        <fullName evidence="4 10">Tubulin-specific chaperone A</fullName>
    </recommendedName>
</protein>
<dbReference type="AlphaFoldDB" id="A0A2T7NFM0"/>
<dbReference type="GO" id="GO:0007021">
    <property type="term" value="P:tubulin complex assembly"/>
    <property type="evidence" value="ECO:0007669"/>
    <property type="project" value="UniProtKB-UniRule"/>
</dbReference>
<comment type="caution">
    <text evidence="12">The sequence shown here is derived from an EMBL/GenBank/DDBJ whole genome shotgun (WGS) entry which is preliminary data.</text>
</comment>
<sequence length="111" mass="12756">MAQADPRLKKIRIQSGVVKRLTKEKDMYEKEGEQFAQKIEKLKAEGADEYVLKKQQEVLQESRAMVPDTLKRLKSAYEELKTLLEAENDLAEAEEYKQAESALELAKVVVE</sequence>
<comment type="subcellular location">
    <subcellularLocation>
        <location evidence="2 10">Cytoplasm</location>
        <location evidence="2 10">Cytoskeleton</location>
    </subcellularLocation>
</comment>
<evidence type="ECO:0000256" key="10">
    <source>
        <dbReference type="RuleBase" id="RU364030"/>
    </source>
</evidence>
<comment type="subunit">
    <text evidence="9 10">Supercomplex made of cofactors A to E. Cofactors A and D function by capturing and stabilizing tubulin in a quasi-native conformation. Cofactor E binds to the cofactor D-tubulin complex; interaction with cofactor C then causes the release of tubulin polypeptides that are committed to the native state.</text>
</comment>
<dbReference type="GO" id="GO:0048487">
    <property type="term" value="F:beta-tubulin binding"/>
    <property type="evidence" value="ECO:0007669"/>
    <property type="project" value="InterPro"/>
</dbReference>
<accession>A0A2T7NFM0</accession>
<feature type="coiled-coil region" evidence="11">
    <location>
        <begin position="18"/>
        <end position="45"/>
    </location>
</feature>
<dbReference type="GO" id="GO:0007023">
    <property type="term" value="P:post-chaperonin tubulin folding pathway"/>
    <property type="evidence" value="ECO:0007669"/>
    <property type="project" value="UniProtKB-UniRule"/>
</dbReference>
<dbReference type="InterPro" id="IPR004226">
    <property type="entry name" value="TBCA"/>
</dbReference>
<dbReference type="PANTHER" id="PTHR21500">
    <property type="entry name" value="TUBULIN-SPECIFIC CHAPERONE A"/>
    <property type="match status" value="1"/>
</dbReference>
<dbReference type="EMBL" id="PZQS01000013">
    <property type="protein sequence ID" value="PVD19973.1"/>
    <property type="molecule type" value="Genomic_DNA"/>
</dbReference>
<dbReference type="Proteomes" id="UP000245119">
    <property type="component" value="Linkage Group LG13"/>
</dbReference>
<name>A0A2T7NFM0_POMCA</name>
<dbReference type="Gene3D" id="1.20.58.90">
    <property type="match status" value="1"/>
</dbReference>
<dbReference type="GO" id="GO:0005829">
    <property type="term" value="C:cytosol"/>
    <property type="evidence" value="ECO:0007669"/>
    <property type="project" value="TreeGrafter"/>
</dbReference>
<evidence type="ECO:0000256" key="5">
    <source>
        <dbReference type="ARBA" id="ARBA00022490"/>
    </source>
</evidence>
<evidence type="ECO:0000256" key="8">
    <source>
        <dbReference type="ARBA" id="ARBA00023212"/>
    </source>
</evidence>
<gene>
    <name evidence="12" type="ORF">C0Q70_20467</name>
</gene>
<reference evidence="12 13" key="1">
    <citation type="submission" date="2018-04" db="EMBL/GenBank/DDBJ databases">
        <title>The genome of golden apple snail Pomacea canaliculata provides insight into stress tolerance and invasive adaptation.</title>
        <authorList>
            <person name="Liu C."/>
            <person name="Liu B."/>
            <person name="Ren Y."/>
            <person name="Zhang Y."/>
            <person name="Wang H."/>
            <person name="Li S."/>
            <person name="Jiang F."/>
            <person name="Yin L."/>
            <person name="Zhang G."/>
            <person name="Qian W."/>
            <person name="Fan W."/>
        </authorList>
    </citation>
    <scope>NUCLEOTIDE SEQUENCE [LARGE SCALE GENOMIC DNA]</scope>
    <source>
        <strain evidence="12">SZHN2017</strain>
        <tissue evidence="12">Muscle</tissue>
    </source>
</reference>
<evidence type="ECO:0000256" key="9">
    <source>
        <dbReference type="ARBA" id="ARBA00026055"/>
    </source>
</evidence>
<evidence type="ECO:0000256" key="7">
    <source>
        <dbReference type="ARBA" id="ARBA00023186"/>
    </source>
</evidence>
<keyword evidence="13" id="KW-1185">Reference proteome</keyword>
<keyword evidence="11" id="KW-0175">Coiled coil</keyword>
<keyword evidence="7 10" id="KW-0143">Chaperone</keyword>
<dbReference type="OMA" id="EECEMMI"/>
<keyword evidence="8 10" id="KW-0206">Cytoskeleton</keyword>
<dbReference type="PANTHER" id="PTHR21500:SF0">
    <property type="entry name" value="TUBULIN-SPECIFIC CHAPERONE A"/>
    <property type="match status" value="1"/>
</dbReference>
<dbReference type="FunFam" id="1.20.58.90:FF:000010">
    <property type="entry name" value="Tubulin-specific chaperone A"/>
    <property type="match status" value="1"/>
</dbReference>
<evidence type="ECO:0000256" key="3">
    <source>
        <dbReference type="ARBA" id="ARBA00006806"/>
    </source>
</evidence>
<comment type="function">
    <text evidence="1">Tubulin-folding protein; involved in the early step of the tubulin folding pathway.</text>
</comment>
<dbReference type="SUPFAM" id="SSF46988">
    <property type="entry name" value="Tubulin chaperone cofactor A"/>
    <property type="match status" value="1"/>
</dbReference>
<evidence type="ECO:0000256" key="1">
    <source>
        <dbReference type="ARBA" id="ARBA00003046"/>
    </source>
</evidence>
<comment type="similarity">
    <text evidence="3 10">Belongs to the TBCA family.</text>
</comment>
<keyword evidence="5 10" id="KW-0963">Cytoplasm</keyword>
<evidence type="ECO:0000256" key="2">
    <source>
        <dbReference type="ARBA" id="ARBA00004245"/>
    </source>
</evidence>
<feature type="coiled-coil region" evidence="11">
    <location>
        <begin position="70"/>
        <end position="103"/>
    </location>
</feature>
<evidence type="ECO:0000313" key="13">
    <source>
        <dbReference type="Proteomes" id="UP000245119"/>
    </source>
</evidence>
<dbReference type="Pfam" id="PF02970">
    <property type="entry name" value="TBCA"/>
    <property type="match status" value="1"/>
</dbReference>
<dbReference type="InterPro" id="IPR036126">
    <property type="entry name" value="TBCA_sf"/>
</dbReference>
<organism evidence="12 13">
    <name type="scientific">Pomacea canaliculata</name>
    <name type="common">Golden apple snail</name>
    <dbReference type="NCBI Taxonomy" id="400727"/>
    <lineage>
        <taxon>Eukaryota</taxon>
        <taxon>Metazoa</taxon>
        <taxon>Spiralia</taxon>
        <taxon>Lophotrochozoa</taxon>
        <taxon>Mollusca</taxon>
        <taxon>Gastropoda</taxon>
        <taxon>Caenogastropoda</taxon>
        <taxon>Architaenioglossa</taxon>
        <taxon>Ampullarioidea</taxon>
        <taxon>Ampullariidae</taxon>
        <taxon>Pomacea</taxon>
    </lineage>
</organism>
<dbReference type="STRING" id="400727.A0A2T7NFM0"/>
<evidence type="ECO:0000313" key="12">
    <source>
        <dbReference type="EMBL" id="PVD19973.1"/>
    </source>
</evidence>
<dbReference type="GO" id="GO:0005874">
    <property type="term" value="C:microtubule"/>
    <property type="evidence" value="ECO:0007669"/>
    <property type="project" value="UniProtKB-KW"/>
</dbReference>